<evidence type="ECO:0000313" key="2">
    <source>
        <dbReference type="EMBL" id="KYN45053.1"/>
    </source>
</evidence>
<evidence type="ECO:0000313" key="3">
    <source>
        <dbReference type="Proteomes" id="UP000078541"/>
    </source>
</evidence>
<feature type="compositionally biased region" description="Acidic residues" evidence="1">
    <location>
        <begin position="36"/>
        <end position="52"/>
    </location>
</feature>
<proteinExistence type="predicted"/>
<gene>
    <name evidence="2" type="ORF">ALC56_00527</name>
</gene>
<name>A0A195FX87_9HYME</name>
<dbReference type="AlphaFoldDB" id="A0A195FX87"/>
<evidence type="ECO:0000256" key="1">
    <source>
        <dbReference type="SAM" id="MobiDB-lite"/>
    </source>
</evidence>
<feature type="region of interest" description="Disordered" evidence="1">
    <location>
        <begin position="21"/>
        <end position="57"/>
    </location>
</feature>
<keyword evidence="3" id="KW-1185">Reference proteome</keyword>
<reference evidence="2 3" key="1">
    <citation type="submission" date="2016-03" db="EMBL/GenBank/DDBJ databases">
        <title>Trachymyrmex septentrionalis WGS genome.</title>
        <authorList>
            <person name="Nygaard S."/>
            <person name="Hu H."/>
            <person name="Boomsma J."/>
            <person name="Zhang G."/>
        </authorList>
    </citation>
    <scope>NUCLEOTIDE SEQUENCE [LARGE SCALE GENOMIC DNA]</scope>
    <source>
        <strain evidence="2">Tsep2-gDNA-1</strain>
        <tissue evidence="2">Whole body</tissue>
    </source>
</reference>
<feature type="non-terminal residue" evidence="2">
    <location>
        <position position="1"/>
    </location>
</feature>
<sequence>ASAFATVYNWVNEFKRGHFRVGTTSGEQKEEKEERQEVEDDDDEEKEEEEEERSGSIDSGYCLTAYLHLICPLGDSQPGPLERKLQNTLANL</sequence>
<accession>A0A195FX87</accession>
<dbReference type="Proteomes" id="UP000078541">
    <property type="component" value="Unassembled WGS sequence"/>
</dbReference>
<organism evidence="2 3">
    <name type="scientific">Trachymyrmex septentrionalis</name>
    <dbReference type="NCBI Taxonomy" id="34720"/>
    <lineage>
        <taxon>Eukaryota</taxon>
        <taxon>Metazoa</taxon>
        <taxon>Ecdysozoa</taxon>
        <taxon>Arthropoda</taxon>
        <taxon>Hexapoda</taxon>
        <taxon>Insecta</taxon>
        <taxon>Pterygota</taxon>
        <taxon>Neoptera</taxon>
        <taxon>Endopterygota</taxon>
        <taxon>Hymenoptera</taxon>
        <taxon>Apocrita</taxon>
        <taxon>Aculeata</taxon>
        <taxon>Formicoidea</taxon>
        <taxon>Formicidae</taxon>
        <taxon>Myrmicinae</taxon>
        <taxon>Trachymyrmex</taxon>
    </lineage>
</organism>
<protein>
    <submittedName>
        <fullName evidence="2">Uncharacterized protein</fullName>
    </submittedName>
</protein>
<dbReference type="EMBL" id="KQ981200">
    <property type="protein sequence ID" value="KYN45053.1"/>
    <property type="molecule type" value="Genomic_DNA"/>
</dbReference>